<comment type="caution">
    <text evidence="3">The sequence shown here is derived from an EMBL/GenBank/DDBJ whole genome shotgun (WGS) entry which is preliminary data.</text>
</comment>
<dbReference type="InterPro" id="IPR013693">
    <property type="entry name" value="SpoIID/LytB_N"/>
</dbReference>
<dbReference type="Pfam" id="PF08486">
    <property type="entry name" value="SpoIID"/>
    <property type="match status" value="1"/>
</dbReference>
<evidence type="ECO:0000256" key="1">
    <source>
        <dbReference type="SAM" id="SignalP"/>
    </source>
</evidence>
<dbReference type="Proteomes" id="UP000757890">
    <property type="component" value="Unassembled WGS sequence"/>
</dbReference>
<feature type="domain" description="Sporulation stage II protein D amidase enhancer LytB N-terminal" evidence="2">
    <location>
        <begin position="146"/>
        <end position="236"/>
    </location>
</feature>
<dbReference type="InterPro" id="IPR051922">
    <property type="entry name" value="Bact_Sporulation_Assoc"/>
</dbReference>
<evidence type="ECO:0000313" key="3">
    <source>
        <dbReference type="EMBL" id="MBF1129117.1"/>
    </source>
</evidence>
<feature type="signal peptide" evidence="1">
    <location>
        <begin position="1"/>
        <end position="26"/>
    </location>
</feature>
<reference evidence="3" key="1">
    <citation type="submission" date="2020-04" db="EMBL/GenBank/DDBJ databases">
        <title>Deep metagenomics examines the oral microbiome during advanced dental caries in children, revealing novel taxa and co-occurrences with host molecules.</title>
        <authorList>
            <person name="Baker J.L."/>
            <person name="Morton J.T."/>
            <person name="Dinis M."/>
            <person name="Alvarez R."/>
            <person name="Tran N.C."/>
            <person name="Knight R."/>
            <person name="Edlund A."/>
        </authorList>
    </citation>
    <scope>NUCLEOTIDE SEQUENCE</scope>
    <source>
        <strain evidence="3">JCVI_32_bin.14</strain>
    </source>
</reference>
<name>A0A930B9C8_9FIRM</name>
<organism evidence="3 4">
    <name type="scientific">Dialister invisus</name>
    <dbReference type="NCBI Taxonomy" id="218538"/>
    <lineage>
        <taxon>Bacteria</taxon>
        <taxon>Bacillati</taxon>
        <taxon>Bacillota</taxon>
        <taxon>Negativicutes</taxon>
        <taxon>Veillonellales</taxon>
        <taxon>Veillonellaceae</taxon>
        <taxon>Dialister</taxon>
    </lineage>
</organism>
<dbReference type="GO" id="GO:0030435">
    <property type="term" value="P:sporulation resulting in formation of a cellular spore"/>
    <property type="evidence" value="ECO:0007669"/>
    <property type="project" value="InterPro"/>
</dbReference>
<gene>
    <name evidence="3" type="ORF">HXL70_03615</name>
</gene>
<dbReference type="EMBL" id="JABZMK010000011">
    <property type="protein sequence ID" value="MBF1129117.1"/>
    <property type="molecule type" value="Genomic_DNA"/>
</dbReference>
<evidence type="ECO:0000259" key="2">
    <source>
        <dbReference type="Pfam" id="PF08486"/>
    </source>
</evidence>
<evidence type="ECO:0000313" key="4">
    <source>
        <dbReference type="Proteomes" id="UP000757890"/>
    </source>
</evidence>
<accession>A0A930B9C8</accession>
<proteinExistence type="predicted"/>
<dbReference type="NCBIfam" id="TIGR02669">
    <property type="entry name" value="SpoIID_LytB"/>
    <property type="match status" value="1"/>
</dbReference>
<keyword evidence="1" id="KW-0732">Signal</keyword>
<dbReference type="PANTHER" id="PTHR30032:SF4">
    <property type="entry name" value="AMIDASE ENHANCER"/>
    <property type="match status" value="1"/>
</dbReference>
<sequence length="417" mass="45493">MKKNIAVAAACITFAVLIGNSVNVSAESIPVTKKQVRLLSGFVKNVAKIKPVQKKGPDVEVGLLSGQSQVEIEGLSHFRIETNGKVWKSYNAGKRISVSRKGKNIVLEGKAFNAPVYFTTGNGEEAFSVKGNRYRGEMKIIPSAWNNGVTVVNRVPMELYLKGVVPSEIVPSWKPDAIKAQAVAARTYAVYHKNGYRSAGYDITDDTRSQVYRGCSVETSATNKAVEETAGEIITYNGKAIDALFHANGGGYTEDSENVWGSYVPYLRGVKEENSSTVNRPWRKIVSIDSFSNAISRAGYHVGEVKKIGLSRLHMGNNKAKDRGVSGRVKTMEITGKSGRKIIPGEVIQSAFDLDSTLFDISAKGNNLIITGYGFGHGLGLSQWGAEAMAEKNGDGKEYYKRILLHYFTGSKIEKIY</sequence>
<dbReference type="AlphaFoldDB" id="A0A930B9C8"/>
<dbReference type="GO" id="GO:0030288">
    <property type="term" value="C:outer membrane-bounded periplasmic space"/>
    <property type="evidence" value="ECO:0007669"/>
    <property type="project" value="TreeGrafter"/>
</dbReference>
<dbReference type="InterPro" id="IPR013486">
    <property type="entry name" value="SpoIID/LytB"/>
</dbReference>
<feature type="chain" id="PRO_5037940762" evidence="1">
    <location>
        <begin position="27"/>
        <end position="417"/>
    </location>
</feature>
<protein>
    <submittedName>
        <fullName evidence="3">SpoIID/LytB domain-containing protein</fullName>
    </submittedName>
</protein>
<dbReference type="PANTHER" id="PTHR30032">
    <property type="entry name" value="N-ACETYLMURAMOYL-L-ALANINE AMIDASE-RELATED"/>
    <property type="match status" value="1"/>
</dbReference>